<feature type="transmembrane region" description="Helical" evidence="6">
    <location>
        <begin position="339"/>
        <end position="359"/>
    </location>
</feature>
<evidence type="ECO:0000256" key="6">
    <source>
        <dbReference type="SAM" id="Phobius"/>
    </source>
</evidence>
<dbReference type="PANTHER" id="PTHR23502">
    <property type="entry name" value="MAJOR FACILITATOR SUPERFAMILY"/>
    <property type="match status" value="1"/>
</dbReference>
<gene>
    <name evidence="8" type="ORF">IWX46DRAFT_53462</name>
</gene>
<comment type="caution">
    <text evidence="8">The sequence shown here is derived from an EMBL/GenBank/DDBJ whole genome shotgun (WGS) entry which is preliminary data.</text>
</comment>
<feature type="compositionally biased region" description="Polar residues" evidence="5">
    <location>
        <begin position="1"/>
        <end position="13"/>
    </location>
</feature>
<feature type="transmembrane region" description="Helical" evidence="6">
    <location>
        <begin position="249"/>
        <end position="266"/>
    </location>
</feature>
<dbReference type="PANTHER" id="PTHR23502:SF47">
    <property type="entry name" value="MAJOR FACILITATOR SUPERFAMILY (MFS) PROFILE DOMAIN-CONTAINING PROTEIN-RELATED"/>
    <property type="match status" value="1"/>
</dbReference>
<feature type="transmembrane region" description="Helical" evidence="6">
    <location>
        <begin position="218"/>
        <end position="237"/>
    </location>
</feature>
<accession>A0ABR1MG27</accession>
<dbReference type="SUPFAM" id="SSF103473">
    <property type="entry name" value="MFS general substrate transporter"/>
    <property type="match status" value="1"/>
</dbReference>
<comment type="subcellular location">
    <subcellularLocation>
        <location evidence="1">Membrane</location>
        <topology evidence="1">Multi-pass membrane protein</topology>
    </subcellularLocation>
</comment>
<evidence type="ECO:0000256" key="2">
    <source>
        <dbReference type="ARBA" id="ARBA00022692"/>
    </source>
</evidence>
<feature type="region of interest" description="Disordered" evidence="5">
    <location>
        <begin position="1"/>
        <end position="74"/>
    </location>
</feature>
<evidence type="ECO:0000256" key="4">
    <source>
        <dbReference type="ARBA" id="ARBA00023136"/>
    </source>
</evidence>
<protein>
    <submittedName>
        <fullName evidence="8">MFS multidrug transporter</fullName>
    </submittedName>
</protein>
<keyword evidence="3 6" id="KW-1133">Transmembrane helix</keyword>
<feature type="transmembrane region" description="Helical" evidence="6">
    <location>
        <begin position="415"/>
        <end position="434"/>
    </location>
</feature>
<dbReference type="CDD" id="cd17323">
    <property type="entry name" value="MFS_Tpo1_MDR_like"/>
    <property type="match status" value="1"/>
</dbReference>
<feature type="transmembrane region" description="Helical" evidence="6">
    <location>
        <begin position="563"/>
        <end position="581"/>
    </location>
</feature>
<keyword evidence="4 6" id="KW-0472">Membrane</keyword>
<dbReference type="Gene3D" id="1.20.1250.20">
    <property type="entry name" value="MFS general substrate transporter like domains"/>
    <property type="match status" value="1"/>
</dbReference>
<sequence>MAQASHPYSTYSFNGRKFSYPSRPDGVPRSPRSPLPLTLVFGDDGLSFPGRSYHPKEQSNGTAASNLRSPTFFNEDDASTISRRSMDFDDEAQLKPSYPPFHRSSLQRDVESLKRDIAMLKRDMDLESQKSPSQSEFRVPPPPPVPAGGEKGGTLVDPNIVGWTGPNDPENPQNFSTRKKWIITLSLSMMTFCVTFSSSVFSTATFVAAKEFHVSTEVMTLGTSLLLAGFTVGPPIWGPLSEILGRRPPLLFAFFVFAIFQIPVAVASNIETVMLCRFFGGVFGSSPLAIVGGALVDFWNPIDRGIAVSVFAGAVLLGPCAGSIGGSFTVANPHLGWRWTLWITMFISFFFLTIGFFCIPETHHGTILSARAGKMRRETGNWALRAKAEEAPVDIAVIAKNVLVKPFVMLSNEPILLFVTIHMTIVYGILYLTFEAFPIAFTEKRGWKPTIASLTFSPVIAGILVGVVVHLVFTKKYVARIYREKGSFPPEVRLIPMIIGSVMFPAGLFIFALTSNPHIIWVPQVMAGVLIGSGLSLVFQQGLNYIIDVYLMHANSAIAGNTILRSLSGAGFPLFAVAMYHKLDVDWATSLLGIVSIALIPVPVLFYLYGSRFRKTSTYSSVKN</sequence>
<dbReference type="Pfam" id="PF07690">
    <property type="entry name" value="MFS_1"/>
    <property type="match status" value="1"/>
</dbReference>
<keyword evidence="2 6" id="KW-0812">Transmembrane</keyword>
<feature type="transmembrane region" description="Helical" evidence="6">
    <location>
        <begin position="525"/>
        <end position="551"/>
    </location>
</feature>
<name>A0ABR1MG27_9PEZI</name>
<proteinExistence type="predicted"/>
<dbReference type="Proteomes" id="UP001365128">
    <property type="component" value="Unassembled WGS sequence"/>
</dbReference>
<keyword evidence="9" id="KW-1185">Reference proteome</keyword>
<feature type="compositionally biased region" description="Low complexity" evidence="5">
    <location>
        <begin position="28"/>
        <end position="37"/>
    </location>
</feature>
<feature type="region of interest" description="Disordered" evidence="5">
    <location>
        <begin position="126"/>
        <end position="153"/>
    </location>
</feature>
<evidence type="ECO:0000256" key="5">
    <source>
        <dbReference type="SAM" id="MobiDB-lite"/>
    </source>
</evidence>
<evidence type="ECO:0000256" key="3">
    <source>
        <dbReference type="ARBA" id="ARBA00022989"/>
    </source>
</evidence>
<feature type="transmembrane region" description="Helical" evidence="6">
    <location>
        <begin position="454"/>
        <end position="473"/>
    </location>
</feature>
<dbReference type="InterPro" id="IPR036259">
    <property type="entry name" value="MFS_trans_sf"/>
</dbReference>
<dbReference type="PROSITE" id="PS50850">
    <property type="entry name" value="MFS"/>
    <property type="match status" value="1"/>
</dbReference>
<feature type="transmembrane region" description="Helical" evidence="6">
    <location>
        <begin position="181"/>
        <end position="206"/>
    </location>
</feature>
<evidence type="ECO:0000256" key="1">
    <source>
        <dbReference type="ARBA" id="ARBA00004141"/>
    </source>
</evidence>
<dbReference type="InterPro" id="IPR020846">
    <property type="entry name" value="MFS_dom"/>
</dbReference>
<feature type="domain" description="Major facilitator superfamily (MFS) profile" evidence="7">
    <location>
        <begin position="183"/>
        <end position="613"/>
    </location>
</feature>
<feature type="transmembrane region" description="Helical" evidence="6">
    <location>
        <begin position="278"/>
        <end position="299"/>
    </location>
</feature>
<dbReference type="InterPro" id="IPR011701">
    <property type="entry name" value="MFS"/>
</dbReference>
<feature type="transmembrane region" description="Helical" evidence="6">
    <location>
        <begin position="306"/>
        <end position="327"/>
    </location>
</feature>
<reference evidence="8 9" key="1">
    <citation type="submission" date="2024-04" db="EMBL/GenBank/DDBJ databases">
        <title>Phyllosticta paracitricarpa is synonymous to the EU quarantine fungus P. citricarpa based on phylogenomic analyses.</title>
        <authorList>
            <consortium name="Lawrence Berkeley National Laboratory"/>
            <person name="Van Ingen-Buijs V.A."/>
            <person name="Van Westerhoven A.C."/>
            <person name="Haridas S."/>
            <person name="Skiadas P."/>
            <person name="Martin F."/>
            <person name="Groenewald J.Z."/>
            <person name="Crous P.W."/>
            <person name="Seidl M.F."/>
        </authorList>
    </citation>
    <scope>NUCLEOTIDE SEQUENCE [LARGE SCALE GENOMIC DNA]</scope>
    <source>
        <strain evidence="8 9">CBS 122670</strain>
    </source>
</reference>
<feature type="transmembrane region" description="Helical" evidence="6">
    <location>
        <begin position="587"/>
        <end position="609"/>
    </location>
</feature>
<evidence type="ECO:0000259" key="7">
    <source>
        <dbReference type="PROSITE" id="PS50850"/>
    </source>
</evidence>
<feature type="compositionally biased region" description="Polar residues" evidence="5">
    <location>
        <begin position="58"/>
        <end position="72"/>
    </location>
</feature>
<dbReference type="EMBL" id="JBBPDW010000011">
    <property type="protein sequence ID" value="KAK7548286.1"/>
    <property type="molecule type" value="Genomic_DNA"/>
</dbReference>
<organism evidence="8 9">
    <name type="scientific">Phyllosticta citricarpa</name>
    <dbReference type="NCBI Taxonomy" id="55181"/>
    <lineage>
        <taxon>Eukaryota</taxon>
        <taxon>Fungi</taxon>
        <taxon>Dikarya</taxon>
        <taxon>Ascomycota</taxon>
        <taxon>Pezizomycotina</taxon>
        <taxon>Dothideomycetes</taxon>
        <taxon>Dothideomycetes incertae sedis</taxon>
        <taxon>Botryosphaeriales</taxon>
        <taxon>Phyllostictaceae</taxon>
        <taxon>Phyllosticta</taxon>
    </lineage>
</organism>
<evidence type="ECO:0000313" key="9">
    <source>
        <dbReference type="Proteomes" id="UP001365128"/>
    </source>
</evidence>
<evidence type="ECO:0000313" key="8">
    <source>
        <dbReference type="EMBL" id="KAK7548286.1"/>
    </source>
</evidence>
<feature type="transmembrane region" description="Helical" evidence="6">
    <location>
        <begin position="494"/>
        <end position="513"/>
    </location>
</feature>